<dbReference type="STRING" id="113540.ENSSFOP00015002373"/>
<dbReference type="GO" id="GO:0043025">
    <property type="term" value="C:neuronal cell body"/>
    <property type="evidence" value="ECO:0007669"/>
    <property type="project" value="TreeGrafter"/>
</dbReference>
<keyword evidence="4" id="KW-1015">Disulfide bond</keyword>
<evidence type="ECO:0000256" key="4">
    <source>
        <dbReference type="ARBA" id="ARBA00023157"/>
    </source>
</evidence>
<dbReference type="Pfam" id="PF01160">
    <property type="entry name" value="Opiods_neuropep"/>
    <property type="match status" value="1"/>
</dbReference>
<evidence type="ECO:0000313" key="7">
    <source>
        <dbReference type="Proteomes" id="UP000034805"/>
    </source>
</evidence>
<dbReference type="GO" id="GO:0043679">
    <property type="term" value="C:axon terminus"/>
    <property type="evidence" value="ECO:0007669"/>
    <property type="project" value="TreeGrafter"/>
</dbReference>
<name>A0A0P7UQQ5_SCLFO</name>
<evidence type="ECO:0000256" key="5">
    <source>
        <dbReference type="SAM" id="MobiDB-lite"/>
    </source>
</evidence>
<dbReference type="Proteomes" id="UP000034805">
    <property type="component" value="Unassembled WGS sequence"/>
</dbReference>
<feature type="compositionally biased region" description="Polar residues" evidence="5">
    <location>
        <begin position="18"/>
        <end position="30"/>
    </location>
</feature>
<proteinExistence type="inferred from homology"/>
<dbReference type="GO" id="GO:0007218">
    <property type="term" value="P:neuropeptide signaling pathway"/>
    <property type="evidence" value="ECO:0007669"/>
    <property type="project" value="InterPro"/>
</dbReference>
<dbReference type="InterPro" id="IPR006024">
    <property type="entry name" value="Opioid_neupept"/>
</dbReference>
<evidence type="ECO:0000256" key="3">
    <source>
        <dbReference type="ARBA" id="ARBA00022525"/>
    </source>
</evidence>
<dbReference type="GO" id="GO:0031628">
    <property type="term" value="F:opioid receptor binding"/>
    <property type="evidence" value="ECO:0007669"/>
    <property type="project" value="TreeGrafter"/>
</dbReference>
<dbReference type="EMBL" id="JARO02007177">
    <property type="protein sequence ID" value="KPP64252.1"/>
    <property type="molecule type" value="Genomic_DNA"/>
</dbReference>
<feature type="region of interest" description="Disordered" evidence="5">
    <location>
        <begin position="1"/>
        <end position="38"/>
    </location>
</feature>
<dbReference type="AlphaFoldDB" id="A0A0P7UQQ5"/>
<feature type="region of interest" description="Disordered" evidence="5">
    <location>
        <begin position="136"/>
        <end position="169"/>
    </location>
</feature>
<evidence type="ECO:0000256" key="1">
    <source>
        <dbReference type="ARBA" id="ARBA00004613"/>
    </source>
</evidence>
<reference evidence="6 7" key="1">
    <citation type="submission" date="2015-08" db="EMBL/GenBank/DDBJ databases">
        <title>The genome of the Asian arowana (Scleropages formosus).</title>
        <authorList>
            <person name="Tan M.H."/>
            <person name="Gan H.M."/>
            <person name="Croft L.J."/>
            <person name="Austin C.M."/>
        </authorList>
    </citation>
    <scope>NUCLEOTIDE SEQUENCE [LARGE SCALE GENOMIC DNA]</scope>
    <source>
        <strain evidence="6">Aro1</strain>
    </source>
</reference>
<dbReference type="GO" id="GO:0007268">
    <property type="term" value="P:chemical synaptic transmission"/>
    <property type="evidence" value="ECO:0007669"/>
    <property type="project" value="TreeGrafter"/>
</dbReference>
<dbReference type="GO" id="GO:0005886">
    <property type="term" value="C:plasma membrane"/>
    <property type="evidence" value="ECO:0007669"/>
    <property type="project" value="TreeGrafter"/>
</dbReference>
<evidence type="ECO:0000256" key="2">
    <source>
        <dbReference type="ARBA" id="ARBA00008543"/>
    </source>
</evidence>
<gene>
    <name evidence="6" type="ORF">Z043_117425</name>
</gene>
<dbReference type="GO" id="GO:0030425">
    <property type="term" value="C:dendrite"/>
    <property type="evidence" value="ECO:0007669"/>
    <property type="project" value="TreeGrafter"/>
</dbReference>
<dbReference type="GO" id="GO:0007600">
    <property type="term" value="P:sensory perception"/>
    <property type="evidence" value="ECO:0007669"/>
    <property type="project" value="TreeGrafter"/>
</dbReference>
<sequence>MSRAVPAGISDHGDAQRRTAQGAVTANGTVSPADDSFPKSRATAHCAPLYAALYALQVCLIECKEKASPALTWDLCRQFRDLSRLRSLSAEGAVLKKGVDQLPALSPVDLEEGEQLFSEALQRFHHVARALGADRSVSGREGDVELESPEEGDTEDWDEEDKVADGESDGAGISLSKRFGGFLKGKYGYRKLMGPGRPLQKRYGGFIGIRKSARKWHNQKRFSEFLRQYLGMSTLTTDVTRQNEM</sequence>
<comment type="caution">
    <text evidence="6">The sequence shown here is derived from an EMBL/GenBank/DDBJ whole genome shotgun (WGS) entry which is preliminary data.</text>
</comment>
<keyword evidence="3" id="KW-0964">Secreted</keyword>
<comment type="subcellular location">
    <subcellularLocation>
        <location evidence="1">Secreted</location>
    </subcellularLocation>
</comment>
<evidence type="ECO:0000313" key="6">
    <source>
        <dbReference type="EMBL" id="KPP64252.1"/>
    </source>
</evidence>
<dbReference type="PANTHER" id="PTHR11438">
    <property type="entry name" value="PROENKEPHALIN"/>
    <property type="match status" value="1"/>
</dbReference>
<dbReference type="PANTHER" id="PTHR11438:SF2">
    <property type="entry name" value="PREPRONOCICEPTIN"/>
    <property type="match status" value="1"/>
</dbReference>
<comment type="similarity">
    <text evidence="2">Belongs to the opioid neuropeptide precursor family.</text>
</comment>
<organism evidence="6 7">
    <name type="scientific">Scleropages formosus</name>
    <name type="common">Asian bonytongue</name>
    <name type="synonym">Osteoglossum formosum</name>
    <dbReference type="NCBI Taxonomy" id="113540"/>
    <lineage>
        <taxon>Eukaryota</taxon>
        <taxon>Metazoa</taxon>
        <taxon>Chordata</taxon>
        <taxon>Craniata</taxon>
        <taxon>Vertebrata</taxon>
        <taxon>Euteleostomi</taxon>
        <taxon>Actinopterygii</taxon>
        <taxon>Neopterygii</taxon>
        <taxon>Teleostei</taxon>
        <taxon>Osteoglossocephala</taxon>
        <taxon>Osteoglossomorpha</taxon>
        <taxon>Osteoglossiformes</taxon>
        <taxon>Osteoglossidae</taxon>
        <taxon>Scleropages</taxon>
    </lineage>
</organism>
<protein>
    <submittedName>
        <fullName evidence="6">Proorphanin-like</fullName>
    </submittedName>
</protein>
<accession>A0A0P7UQQ5</accession>
<dbReference type="GO" id="GO:0005576">
    <property type="term" value="C:extracellular region"/>
    <property type="evidence" value="ECO:0007669"/>
    <property type="project" value="UniProtKB-SubCell"/>
</dbReference>
<feature type="compositionally biased region" description="Acidic residues" evidence="5">
    <location>
        <begin position="144"/>
        <end position="168"/>
    </location>
</feature>